<dbReference type="SUPFAM" id="SSF53697">
    <property type="entry name" value="SIS domain"/>
    <property type="match status" value="1"/>
</dbReference>
<dbReference type="Gene3D" id="3.40.50.10490">
    <property type="entry name" value="Glucose-6-phosphate isomerase like protein, domain 1"/>
    <property type="match status" value="2"/>
</dbReference>
<evidence type="ECO:0000256" key="4">
    <source>
        <dbReference type="ARBA" id="ARBA00018388"/>
    </source>
</evidence>
<sequence length="485" mass="54087">MSCEAEGILLDYSKSLMDAEVLSHLVQLAEDSGLKQAMQDFRNGATINETENRKVLHTALRCPENALDSEEAKWAFGVRKEMKKWVEAIHQGDYTSVSGKKFTHVVNIGIGGSYLGPRFLHDALRLRESKMDLHFISNVDPQNLDDVLQRVPLDTTLFILVSKSFGTIETLSNAAVIKDILLKEDWGQEAVGKHFIGISSNVEKAVAWGLREENILPLPDWAGGRFSVWGSVGLGLALAYGMDAFEGILNGAHQMDQHFFHAAYKENLPIVLALIGIWNVNFLDINNKTLVPYDSLLRLLPSYLQQMVMESNGKSANRDGEPINYQTSPIYWGEIGTDAQHSFFQQLHQGTVATAMEFMLPKTTQSAQKDLERVLQYNCLAQASSLAFGKDDNESDAQDPLNAYRQFPGNVPSTMLVYDALTPEMLGKLIALYEHQTFVQGIVWNIFSFDQWGVELGKKVAQSLENVDEAALDSSTRNLLKRLGL</sequence>
<name>A0A7R8ZRA2_9CRUS</name>
<dbReference type="EMBL" id="OB661651">
    <property type="protein sequence ID" value="CAD7228676.1"/>
    <property type="molecule type" value="Genomic_DNA"/>
</dbReference>
<dbReference type="AlphaFoldDB" id="A0A7R8ZRA2"/>
<dbReference type="PANTHER" id="PTHR11469">
    <property type="entry name" value="GLUCOSE-6-PHOSPHATE ISOMERASE"/>
    <property type="match status" value="1"/>
</dbReference>
<dbReference type="Pfam" id="PF00342">
    <property type="entry name" value="PGI"/>
    <property type="match status" value="1"/>
</dbReference>
<evidence type="ECO:0000256" key="8">
    <source>
        <dbReference type="ARBA" id="ARBA00029321"/>
    </source>
</evidence>
<evidence type="ECO:0000256" key="1">
    <source>
        <dbReference type="ARBA" id="ARBA00004926"/>
    </source>
</evidence>
<dbReference type="HAMAP" id="MF_00473">
    <property type="entry name" value="G6P_isomerase"/>
    <property type="match status" value="1"/>
</dbReference>
<proteinExistence type="inferred from homology"/>
<dbReference type="PANTHER" id="PTHR11469:SF1">
    <property type="entry name" value="GLUCOSE-6-PHOSPHATE ISOMERASE"/>
    <property type="match status" value="1"/>
</dbReference>
<protein>
    <recommendedName>
        <fullName evidence="4 9">Glucose-6-phosphate isomerase</fullName>
        <ecNumber evidence="3 9">5.3.1.9</ecNumber>
    </recommendedName>
</protein>
<dbReference type="InterPro" id="IPR035482">
    <property type="entry name" value="SIS_PGI_2"/>
</dbReference>
<accession>A0A7R8ZRA2</accession>
<dbReference type="InterPro" id="IPR023096">
    <property type="entry name" value="G6P_Isomerase_C"/>
</dbReference>
<comment type="pathway">
    <text evidence="1 9">Carbohydrate degradation; glycolysis; D-glyceraldehyde 3-phosphate and glycerone phosphate from D-glucose: step 2/4.</text>
</comment>
<dbReference type="UniPathway" id="UPA00109">
    <property type="reaction ID" value="UER00181"/>
</dbReference>
<dbReference type="GO" id="GO:0005829">
    <property type="term" value="C:cytosol"/>
    <property type="evidence" value="ECO:0007669"/>
    <property type="project" value="TreeGrafter"/>
</dbReference>
<dbReference type="PROSITE" id="PS51463">
    <property type="entry name" value="P_GLUCOSE_ISOMERASE_3"/>
    <property type="match status" value="1"/>
</dbReference>
<comment type="catalytic activity">
    <reaction evidence="8 9">
        <text>alpha-D-glucose 6-phosphate = beta-D-fructose 6-phosphate</text>
        <dbReference type="Rhea" id="RHEA:11816"/>
        <dbReference type="ChEBI" id="CHEBI:57634"/>
        <dbReference type="ChEBI" id="CHEBI:58225"/>
        <dbReference type="EC" id="5.3.1.9"/>
    </reaction>
</comment>
<comment type="similarity">
    <text evidence="2 9">Belongs to the GPI family.</text>
</comment>
<evidence type="ECO:0000256" key="9">
    <source>
        <dbReference type="RuleBase" id="RU000612"/>
    </source>
</evidence>
<dbReference type="GO" id="GO:0006094">
    <property type="term" value="P:gluconeogenesis"/>
    <property type="evidence" value="ECO:0007669"/>
    <property type="project" value="UniProtKB-KW"/>
</dbReference>
<dbReference type="PRINTS" id="PR00662">
    <property type="entry name" value="G6PISOMERASE"/>
</dbReference>
<dbReference type="EC" id="5.3.1.9" evidence="3 9"/>
<keyword evidence="6 9" id="KW-0324">Glycolysis</keyword>
<keyword evidence="5 9" id="KW-0312">Gluconeogenesis</keyword>
<reference evidence="10" key="1">
    <citation type="submission" date="2020-11" db="EMBL/GenBank/DDBJ databases">
        <authorList>
            <person name="Tran Van P."/>
        </authorList>
    </citation>
    <scope>NUCLEOTIDE SEQUENCE</scope>
</reference>
<dbReference type="Gene3D" id="1.10.1390.10">
    <property type="match status" value="1"/>
</dbReference>
<organism evidence="10">
    <name type="scientific">Cyprideis torosa</name>
    <dbReference type="NCBI Taxonomy" id="163714"/>
    <lineage>
        <taxon>Eukaryota</taxon>
        <taxon>Metazoa</taxon>
        <taxon>Ecdysozoa</taxon>
        <taxon>Arthropoda</taxon>
        <taxon>Crustacea</taxon>
        <taxon>Oligostraca</taxon>
        <taxon>Ostracoda</taxon>
        <taxon>Podocopa</taxon>
        <taxon>Podocopida</taxon>
        <taxon>Cytherocopina</taxon>
        <taxon>Cytheroidea</taxon>
        <taxon>Cytherideidae</taxon>
        <taxon>Cyprideis</taxon>
    </lineage>
</organism>
<dbReference type="CDD" id="cd05016">
    <property type="entry name" value="SIS_PGI_2"/>
    <property type="match status" value="1"/>
</dbReference>
<dbReference type="InterPro" id="IPR001672">
    <property type="entry name" value="G6P_Isomerase"/>
</dbReference>
<evidence type="ECO:0000256" key="6">
    <source>
        <dbReference type="ARBA" id="ARBA00023152"/>
    </source>
</evidence>
<dbReference type="OrthoDB" id="5831190at2759"/>
<dbReference type="GO" id="GO:0097367">
    <property type="term" value="F:carbohydrate derivative binding"/>
    <property type="evidence" value="ECO:0007669"/>
    <property type="project" value="InterPro"/>
</dbReference>
<dbReference type="GO" id="GO:0004347">
    <property type="term" value="F:glucose-6-phosphate isomerase activity"/>
    <property type="evidence" value="ECO:0007669"/>
    <property type="project" value="UniProtKB-EC"/>
</dbReference>
<dbReference type="PROSITE" id="PS00174">
    <property type="entry name" value="P_GLUCOSE_ISOMERASE_2"/>
    <property type="match status" value="1"/>
</dbReference>
<evidence type="ECO:0000256" key="7">
    <source>
        <dbReference type="ARBA" id="ARBA00023235"/>
    </source>
</evidence>
<dbReference type="GO" id="GO:0006096">
    <property type="term" value="P:glycolytic process"/>
    <property type="evidence" value="ECO:0007669"/>
    <property type="project" value="UniProtKB-UniPathway"/>
</dbReference>
<dbReference type="GO" id="GO:0051156">
    <property type="term" value="P:glucose 6-phosphate metabolic process"/>
    <property type="evidence" value="ECO:0007669"/>
    <property type="project" value="TreeGrafter"/>
</dbReference>
<evidence type="ECO:0000256" key="2">
    <source>
        <dbReference type="ARBA" id="ARBA00006604"/>
    </source>
</evidence>
<dbReference type="InterPro" id="IPR046348">
    <property type="entry name" value="SIS_dom_sf"/>
</dbReference>
<evidence type="ECO:0000256" key="3">
    <source>
        <dbReference type="ARBA" id="ARBA00011952"/>
    </source>
</evidence>
<dbReference type="GO" id="GO:0048029">
    <property type="term" value="F:monosaccharide binding"/>
    <property type="evidence" value="ECO:0007669"/>
    <property type="project" value="TreeGrafter"/>
</dbReference>
<dbReference type="NCBIfam" id="NF001211">
    <property type="entry name" value="PRK00179.1"/>
    <property type="match status" value="1"/>
</dbReference>
<dbReference type="CDD" id="cd05015">
    <property type="entry name" value="SIS_PGI_1"/>
    <property type="match status" value="1"/>
</dbReference>
<dbReference type="InterPro" id="IPR018189">
    <property type="entry name" value="Phosphoglucose_isomerase_CS"/>
</dbReference>
<dbReference type="InterPro" id="IPR035476">
    <property type="entry name" value="SIS_PGI_1"/>
</dbReference>
<gene>
    <name evidence="10" type="ORF">CTOB1V02_LOCUS6554</name>
</gene>
<keyword evidence="7 9" id="KW-0413">Isomerase</keyword>
<evidence type="ECO:0000313" key="10">
    <source>
        <dbReference type="EMBL" id="CAD7228676.1"/>
    </source>
</evidence>
<evidence type="ECO:0000256" key="5">
    <source>
        <dbReference type="ARBA" id="ARBA00022432"/>
    </source>
</evidence>